<proteinExistence type="predicted"/>
<gene>
    <name evidence="5" type="ORF">GQA70_06835</name>
</gene>
<evidence type="ECO:0000256" key="3">
    <source>
        <dbReference type="ARBA" id="ARBA00023163"/>
    </source>
</evidence>
<evidence type="ECO:0000256" key="2">
    <source>
        <dbReference type="ARBA" id="ARBA00023125"/>
    </source>
</evidence>
<evidence type="ECO:0000256" key="1">
    <source>
        <dbReference type="ARBA" id="ARBA00023015"/>
    </source>
</evidence>
<evidence type="ECO:0000259" key="4">
    <source>
        <dbReference type="PROSITE" id="PS50949"/>
    </source>
</evidence>
<dbReference type="PANTHER" id="PTHR43537">
    <property type="entry name" value="TRANSCRIPTIONAL REGULATOR, GNTR FAMILY"/>
    <property type="match status" value="1"/>
</dbReference>
<reference evidence="5 6" key="1">
    <citation type="submission" date="2019-12" db="EMBL/GenBank/DDBJ databases">
        <title>Complete Genome Sequence of a Quorum-Sensing Bacterium,Rhodobacteraceae bacterium C31, Isolated from a marine microalgae symbiotic bacteria.</title>
        <authorList>
            <person name="Zhang Y."/>
        </authorList>
    </citation>
    <scope>NUCLEOTIDE SEQUENCE [LARGE SCALE GENOMIC DNA]</scope>
    <source>
        <strain evidence="5 6">C31</strain>
    </source>
</reference>
<keyword evidence="6" id="KW-1185">Reference proteome</keyword>
<sequence length="197" mass="21982">MAVHARFRPKLHNHMKPEPKRLQDVVYAVLVDNLASGKLRQGMRLRESELARQFTLSRVPIRAALKRLESDGRLEFNGRRGYRVLGEAHDAGDAACDEDAPLLSIPSVARDGLESRNWRHRLFEEVQTAIASAMVFGSFGINEKAMAEHYGVSRSVAHEIITRMERVEKNGSYIVGEEKVEDGTATLDGLELTVGGM</sequence>
<feature type="domain" description="HTH gntR-type" evidence="4">
    <location>
        <begin position="20"/>
        <end position="87"/>
    </location>
</feature>
<dbReference type="Proteomes" id="UP000596387">
    <property type="component" value="Chromosome"/>
</dbReference>
<dbReference type="EMBL" id="CP047166">
    <property type="protein sequence ID" value="QRF66055.1"/>
    <property type="molecule type" value="Genomic_DNA"/>
</dbReference>
<dbReference type="InterPro" id="IPR000524">
    <property type="entry name" value="Tscrpt_reg_HTH_GntR"/>
</dbReference>
<dbReference type="PROSITE" id="PS50949">
    <property type="entry name" value="HTH_GNTR"/>
    <property type="match status" value="1"/>
</dbReference>
<dbReference type="Pfam" id="PF00392">
    <property type="entry name" value="GntR"/>
    <property type="match status" value="1"/>
</dbReference>
<dbReference type="Gene3D" id="1.10.10.10">
    <property type="entry name" value="Winged helix-like DNA-binding domain superfamily/Winged helix DNA-binding domain"/>
    <property type="match status" value="1"/>
</dbReference>
<keyword evidence="1" id="KW-0805">Transcription regulation</keyword>
<dbReference type="SUPFAM" id="SSF46785">
    <property type="entry name" value="Winged helix' DNA-binding domain"/>
    <property type="match status" value="1"/>
</dbReference>
<dbReference type="SMART" id="SM00345">
    <property type="entry name" value="HTH_GNTR"/>
    <property type="match status" value="1"/>
</dbReference>
<dbReference type="RefSeq" id="WP_023851430.1">
    <property type="nucleotide sequence ID" value="NZ_CP047166.1"/>
</dbReference>
<dbReference type="InterPro" id="IPR036388">
    <property type="entry name" value="WH-like_DNA-bd_sf"/>
</dbReference>
<organism evidence="5 6">
    <name type="scientific">Ponticoccus alexandrii</name>
    <dbReference type="NCBI Taxonomy" id="1943633"/>
    <lineage>
        <taxon>Bacteria</taxon>
        <taxon>Pseudomonadati</taxon>
        <taxon>Pseudomonadota</taxon>
        <taxon>Alphaproteobacteria</taxon>
        <taxon>Rhodobacterales</taxon>
        <taxon>Roseobacteraceae</taxon>
        <taxon>Ponticoccus</taxon>
    </lineage>
</organism>
<accession>A0ABX7F717</accession>
<name>A0ABX7F717_9RHOB</name>
<keyword evidence="3" id="KW-0804">Transcription</keyword>
<protein>
    <submittedName>
        <fullName evidence="5">GntR family transcriptional regulator</fullName>
    </submittedName>
</protein>
<dbReference type="InterPro" id="IPR036390">
    <property type="entry name" value="WH_DNA-bd_sf"/>
</dbReference>
<keyword evidence="2" id="KW-0238">DNA-binding</keyword>
<evidence type="ECO:0000313" key="6">
    <source>
        <dbReference type="Proteomes" id="UP000596387"/>
    </source>
</evidence>
<dbReference type="PANTHER" id="PTHR43537:SF5">
    <property type="entry name" value="UXU OPERON TRANSCRIPTIONAL REGULATOR"/>
    <property type="match status" value="1"/>
</dbReference>
<evidence type="ECO:0000313" key="5">
    <source>
        <dbReference type="EMBL" id="QRF66055.1"/>
    </source>
</evidence>